<feature type="compositionally biased region" description="Basic and acidic residues" evidence="1">
    <location>
        <begin position="35"/>
        <end position="46"/>
    </location>
</feature>
<feature type="compositionally biased region" description="Polar residues" evidence="1">
    <location>
        <begin position="410"/>
        <end position="419"/>
    </location>
</feature>
<feature type="region of interest" description="Disordered" evidence="1">
    <location>
        <begin position="1"/>
        <end position="171"/>
    </location>
</feature>
<sequence length="736" mass="79239">MAAQSLPSFAQAFSSSSLNSIHSSNSLPPIQARGSFERFNRNDIPSRNHSRQPSAERSATRPNGRKRSREHDSSTSNSASDRQSPVVVRVKEEDDHDMLDATPSPPLQNRPLQPKPSQDSAGMPQPSLLAPPSKKRRVTVSGGHALGLNTDVRAPSLDPSSTTPISPAVMGFTIGRDDPAAIEQVRSMLTVKQRQKALIEQRRGSVAGGVNIHPNNGLSNEQRRGSVAGILTVPPSGNSPRAPVRLSLANTTNSLDDRAMPKPTTSIRSMRRSPNMGTIASTSRRIGNPPAAPLQSNGAQPTSPVSAPAPAPAPTPAPAPAPPAPIQQAPIQPTQLPTNHHLPPPPISFARRRAGQFGPGKNKPADIVISPREAQSPDQLAPSIQSAPPVPHASISRFPMTLPRLPSAMGDSQKTQRVTSGRVPPTPTTLTMQHGPSTGRSPPSASVPISSTLVPPTPTSFHRPGYVGEKSAFLAPFEMFYDSLNDSKQLKTWLAEQVQKSNALMQSLQHQQEKMDEIVERAVEKKMGRFRDEITGLHQKVDELEGALRLARADEGRRPSIDAFGGKGRGKFMVRNGLPAPEPAITYTFPPVEPPKPEFLRRLSSPGWAHEPDRESRGPDRSPLSVSSSRHEPSRSQPIEQTQSRGPQSQSRSVRSPSETTAKPALLMPANSRSSQPPRPSQHERSTSHHRHRSSADTNDVSKPADETSSTSTGPSRKDVVMSPPQDIRRAPTEGG</sequence>
<dbReference type="STRING" id="765440.A0A0C3GCF9"/>
<dbReference type="HOGENOM" id="CLU_015636_0_0_1"/>
<keyword evidence="3" id="KW-1185">Reference proteome</keyword>
<feature type="compositionally biased region" description="Polar residues" evidence="1">
    <location>
        <begin position="74"/>
        <end position="83"/>
    </location>
</feature>
<feature type="region of interest" description="Disordered" evidence="1">
    <location>
        <begin position="558"/>
        <end position="736"/>
    </location>
</feature>
<feature type="region of interest" description="Disordered" evidence="1">
    <location>
        <begin position="200"/>
        <end position="462"/>
    </location>
</feature>
<evidence type="ECO:0000313" key="3">
    <source>
        <dbReference type="Proteomes" id="UP000054166"/>
    </source>
</evidence>
<feature type="compositionally biased region" description="Polar residues" evidence="1">
    <location>
        <begin position="376"/>
        <end position="386"/>
    </location>
</feature>
<feature type="compositionally biased region" description="Low complexity" evidence="1">
    <location>
        <begin position="14"/>
        <end position="30"/>
    </location>
</feature>
<reference evidence="3" key="2">
    <citation type="submission" date="2015-01" db="EMBL/GenBank/DDBJ databases">
        <title>Evolutionary Origins and Diversification of the Mycorrhizal Mutualists.</title>
        <authorList>
            <consortium name="DOE Joint Genome Institute"/>
            <consortium name="Mycorrhizal Genomics Consortium"/>
            <person name="Kohler A."/>
            <person name="Kuo A."/>
            <person name="Nagy L.G."/>
            <person name="Floudas D."/>
            <person name="Copeland A."/>
            <person name="Barry K.W."/>
            <person name="Cichocki N."/>
            <person name="Veneault-Fourrey C."/>
            <person name="LaButti K."/>
            <person name="Lindquist E.A."/>
            <person name="Lipzen A."/>
            <person name="Lundell T."/>
            <person name="Morin E."/>
            <person name="Murat C."/>
            <person name="Riley R."/>
            <person name="Ohm R."/>
            <person name="Sun H."/>
            <person name="Tunlid A."/>
            <person name="Henrissat B."/>
            <person name="Grigoriev I.V."/>
            <person name="Hibbett D.S."/>
            <person name="Martin F."/>
        </authorList>
    </citation>
    <scope>NUCLEOTIDE SEQUENCE [LARGE SCALE GENOMIC DNA]</scope>
    <source>
        <strain evidence="3">F 1598</strain>
    </source>
</reference>
<dbReference type="OrthoDB" id="2138242at2759"/>
<feature type="compositionally biased region" description="Pro residues" evidence="1">
    <location>
        <begin position="307"/>
        <end position="325"/>
    </location>
</feature>
<gene>
    <name evidence="2" type="ORF">PILCRDRAFT_813329</name>
</gene>
<feature type="compositionally biased region" description="Low complexity" evidence="1">
    <location>
        <begin position="326"/>
        <end position="338"/>
    </location>
</feature>
<evidence type="ECO:0000313" key="2">
    <source>
        <dbReference type="EMBL" id="KIM89399.1"/>
    </source>
</evidence>
<dbReference type="AlphaFoldDB" id="A0A0C3GCF9"/>
<feature type="compositionally biased region" description="Basic and acidic residues" evidence="1">
    <location>
        <begin position="610"/>
        <end position="620"/>
    </location>
</feature>
<feature type="compositionally biased region" description="Polar residues" evidence="1">
    <location>
        <begin position="428"/>
        <end position="454"/>
    </location>
</feature>
<proteinExistence type="predicted"/>
<feature type="compositionally biased region" description="Polar residues" evidence="1">
    <location>
        <begin position="1"/>
        <end position="13"/>
    </location>
</feature>
<protein>
    <submittedName>
        <fullName evidence="2">Uncharacterized protein</fullName>
    </submittedName>
</protein>
<feature type="compositionally biased region" description="Basic and acidic residues" evidence="1">
    <location>
        <begin position="727"/>
        <end position="736"/>
    </location>
</feature>
<feature type="compositionally biased region" description="Polar residues" evidence="1">
    <location>
        <begin position="47"/>
        <end position="61"/>
    </location>
</feature>
<evidence type="ECO:0000256" key="1">
    <source>
        <dbReference type="SAM" id="MobiDB-lite"/>
    </source>
</evidence>
<feature type="compositionally biased region" description="Low complexity" evidence="1">
    <location>
        <begin position="635"/>
        <end position="658"/>
    </location>
</feature>
<feature type="compositionally biased region" description="Polar residues" evidence="1">
    <location>
        <begin position="696"/>
        <end position="715"/>
    </location>
</feature>
<organism evidence="2 3">
    <name type="scientific">Piloderma croceum (strain F 1598)</name>
    <dbReference type="NCBI Taxonomy" id="765440"/>
    <lineage>
        <taxon>Eukaryota</taxon>
        <taxon>Fungi</taxon>
        <taxon>Dikarya</taxon>
        <taxon>Basidiomycota</taxon>
        <taxon>Agaricomycotina</taxon>
        <taxon>Agaricomycetes</taxon>
        <taxon>Agaricomycetidae</taxon>
        <taxon>Atheliales</taxon>
        <taxon>Atheliaceae</taxon>
        <taxon>Piloderma</taxon>
    </lineage>
</organism>
<dbReference type="EMBL" id="KN832975">
    <property type="protein sequence ID" value="KIM89399.1"/>
    <property type="molecule type" value="Genomic_DNA"/>
</dbReference>
<feature type="compositionally biased region" description="Polar residues" evidence="1">
    <location>
        <begin position="275"/>
        <end position="285"/>
    </location>
</feature>
<accession>A0A0C3GCF9</accession>
<dbReference type="Proteomes" id="UP000054166">
    <property type="component" value="Unassembled WGS sequence"/>
</dbReference>
<reference evidence="2 3" key="1">
    <citation type="submission" date="2014-04" db="EMBL/GenBank/DDBJ databases">
        <authorList>
            <consortium name="DOE Joint Genome Institute"/>
            <person name="Kuo A."/>
            <person name="Tarkka M."/>
            <person name="Buscot F."/>
            <person name="Kohler A."/>
            <person name="Nagy L.G."/>
            <person name="Floudas D."/>
            <person name="Copeland A."/>
            <person name="Barry K.W."/>
            <person name="Cichocki N."/>
            <person name="Veneault-Fourrey C."/>
            <person name="LaButti K."/>
            <person name="Lindquist E.A."/>
            <person name="Lipzen A."/>
            <person name="Lundell T."/>
            <person name="Morin E."/>
            <person name="Murat C."/>
            <person name="Sun H."/>
            <person name="Tunlid A."/>
            <person name="Henrissat B."/>
            <person name="Grigoriev I.V."/>
            <person name="Hibbett D.S."/>
            <person name="Martin F."/>
            <person name="Nordberg H.P."/>
            <person name="Cantor M.N."/>
            <person name="Hua S.X."/>
        </authorList>
    </citation>
    <scope>NUCLEOTIDE SEQUENCE [LARGE SCALE GENOMIC DNA]</scope>
    <source>
        <strain evidence="2 3">F 1598</strain>
    </source>
</reference>
<name>A0A0C3GCF9_PILCF</name>
<dbReference type="InParanoid" id="A0A0C3GCF9"/>